<reference evidence="6 7" key="1">
    <citation type="journal article" date="2019" name="Nat. Ecol. Evol.">
        <title>Megaphylogeny resolves global patterns of mushroom evolution.</title>
        <authorList>
            <person name="Varga T."/>
            <person name="Krizsan K."/>
            <person name="Foldi C."/>
            <person name="Dima B."/>
            <person name="Sanchez-Garcia M."/>
            <person name="Sanchez-Ramirez S."/>
            <person name="Szollosi G.J."/>
            <person name="Szarkandi J.G."/>
            <person name="Papp V."/>
            <person name="Albert L."/>
            <person name="Andreopoulos W."/>
            <person name="Angelini C."/>
            <person name="Antonin V."/>
            <person name="Barry K.W."/>
            <person name="Bougher N.L."/>
            <person name="Buchanan P."/>
            <person name="Buyck B."/>
            <person name="Bense V."/>
            <person name="Catcheside P."/>
            <person name="Chovatia M."/>
            <person name="Cooper J."/>
            <person name="Damon W."/>
            <person name="Desjardin D."/>
            <person name="Finy P."/>
            <person name="Geml J."/>
            <person name="Haridas S."/>
            <person name="Hughes K."/>
            <person name="Justo A."/>
            <person name="Karasinski D."/>
            <person name="Kautmanova I."/>
            <person name="Kiss B."/>
            <person name="Kocsube S."/>
            <person name="Kotiranta H."/>
            <person name="LaButti K.M."/>
            <person name="Lechner B.E."/>
            <person name="Liimatainen K."/>
            <person name="Lipzen A."/>
            <person name="Lukacs Z."/>
            <person name="Mihaltcheva S."/>
            <person name="Morgado L.N."/>
            <person name="Niskanen T."/>
            <person name="Noordeloos M.E."/>
            <person name="Ohm R.A."/>
            <person name="Ortiz-Santana B."/>
            <person name="Ovrebo C."/>
            <person name="Racz N."/>
            <person name="Riley R."/>
            <person name="Savchenko A."/>
            <person name="Shiryaev A."/>
            <person name="Soop K."/>
            <person name="Spirin V."/>
            <person name="Szebenyi C."/>
            <person name="Tomsovsky M."/>
            <person name="Tulloss R.E."/>
            <person name="Uehling J."/>
            <person name="Grigoriev I.V."/>
            <person name="Vagvolgyi C."/>
            <person name="Papp T."/>
            <person name="Martin F.M."/>
            <person name="Miettinen O."/>
            <person name="Hibbett D.S."/>
            <person name="Nagy L.G."/>
        </authorList>
    </citation>
    <scope>NUCLEOTIDE SEQUENCE [LARGE SCALE GENOMIC DNA]</scope>
    <source>
        <strain evidence="6 7">CBS 121175</strain>
    </source>
</reference>
<accession>A0A5C3LC12</accession>
<dbReference type="OrthoDB" id="2924818at2759"/>
<proteinExistence type="predicted"/>
<dbReference type="InterPro" id="IPR009288">
    <property type="entry name" value="AIG2-like_dom"/>
</dbReference>
<dbReference type="EC" id="4.3.2.9" evidence="1"/>
<keyword evidence="7" id="KW-1185">Reference proteome</keyword>
<dbReference type="Gene3D" id="3.10.490.10">
    <property type="entry name" value="Gamma-glutamyl cyclotransferase-like"/>
    <property type="match status" value="1"/>
</dbReference>
<dbReference type="AlphaFoldDB" id="A0A5C3LC12"/>
<dbReference type="Proteomes" id="UP000307440">
    <property type="component" value="Unassembled WGS sequence"/>
</dbReference>
<evidence type="ECO:0000256" key="2">
    <source>
        <dbReference type="ARBA" id="ARBA00023239"/>
    </source>
</evidence>
<feature type="domain" description="Gamma-glutamylcyclotransferase AIG2-like" evidence="5">
    <location>
        <begin position="11"/>
        <end position="99"/>
    </location>
</feature>
<dbReference type="SUPFAM" id="SSF110857">
    <property type="entry name" value="Gamma-glutamyl cyclotransferase-like"/>
    <property type="match status" value="1"/>
</dbReference>
<feature type="active site" description="Proton acceptor" evidence="3">
    <location>
        <position position="80"/>
    </location>
</feature>
<feature type="binding site" evidence="4">
    <location>
        <begin position="11"/>
        <end position="16"/>
    </location>
    <ligand>
        <name>substrate</name>
    </ligand>
</feature>
<dbReference type="STRING" id="230819.A0A5C3LC12"/>
<name>A0A5C3LC12_COPMA</name>
<evidence type="ECO:0000313" key="6">
    <source>
        <dbReference type="EMBL" id="TFK30175.1"/>
    </source>
</evidence>
<evidence type="ECO:0000313" key="7">
    <source>
        <dbReference type="Proteomes" id="UP000307440"/>
    </source>
</evidence>
<dbReference type="EMBL" id="ML210147">
    <property type="protein sequence ID" value="TFK30175.1"/>
    <property type="molecule type" value="Genomic_DNA"/>
</dbReference>
<dbReference type="InterPro" id="IPR017939">
    <property type="entry name" value="G-Glutamylcylcotransferase"/>
</dbReference>
<organism evidence="6 7">
    <name type="scientific">Coprinopsis marcescibilis</name>
    <name type="common">Agaric fungus</name>
    <name type="synonym">Psathyrella marcescibilis</name>
    <dbReference type="NCBI Taxonomy" id="230819"/>
    <lineage>
        <taxon>Eukaryota</taxon>
        <taxon>Fungi</taxon>
        <taxon>Dikarya</taxon>
        <taxon>Basidiomycota</taxon>
        <taxon>Agaricomycotina</taxon>
        <taxon>Agaricomycetes</taxon>
        <taxon>Agaricomycetidae</taxon>
        <taxon>Agaricales</taxon>
        <taxon>Agaricineae</taxon>
        <taxon>Psathyrellaceae</taxon>
        <taxon>Coprinopsis</taxon>
    </lineage>
</organism>
<dbReference type="InterPro" id="IPR013024">
    <property type="entry name" value="GGCT-like"/>
</dbReference>
<dbReference type="PANTHER" id="PTHR12935:SF0">
    <property type="entry name" value="GAMMA-GLUTAMYLCYCLOTRANSFERASE"/>
    <property type="match status" value="1"/>
</dbReference>
<evidence type="ECO:0000256" key="4">
    <source>
        <dbReference type="PIRSR" id="PIRSR617939-2"/>
    </source>
</evidence>
<dbReference type="Pfam" id="PF06094">
    <property type="entry name" value="GGACT"/>
    <property type="match status" value="1"/>
</dbReference>
<dbReference type="PANTHER" id="PTHR12935">
    <property type="entry name" value="GAMMA-GLUTAMYLCYCLOTRANSFERASE"/>
    <property type="match status" value="1"/>
</dbReference>
<dbReference type="GO" id="GO:0003839">
    <property type="term" value="F:gamma-glutamylcyclotransferase activity"/>
    <property type="evidence" value="ECO:0007669"/>
    <property type="project" value="UniProtKB-EC"/>
</dbReference>
<dbReference type="InterPro" id="IPR036568">
    <property type="entry name" value="GGCT-like_sf"/>
</dbReference>
<feature type="binding site" evidence="4">
    <location>
        <position position="133"/>
    </location>
    <ligand>
        <name>substrate</name>
    </ligand>
</feature>
<evidence type="ECO:0000256" key="3">
    <source>
        <dbReference type="PIRSR" id="PIRSR617939-1"/>
    </source>
</evidence>
<sequence length="188" mass="21733">MSNIAADRPLYFGYGSNLWLDQMFRRCPDSKLRGLARLDDWKWIISERGYANIVPSPGDIVYGLVFHLSQADEDKLDVYENVPIAYVKDYIPVSVNPDVPGNENDRYSGPRTEKVLIYIDHLRITESKPKKEYITRINRGIEDAVKQGVPESYFEKYFRPFIPAELKDGSLPYYQLVAADKPSTYRDL</sequence>
<dbReference type="CDD" id="cd06661">
    <property type="entry name" value="GGCT_like"/>
    <property type="match status" value="1"/>
</dbReference>
<protein>
    <recommendedName>
        <fullName evidence="1">gamma-glutamylcyclotransferase</fullName>
        <ecNumber evidence="1">4.3.2.9</ecNumber>
    </recommendedName>
</protein>
<evidence type="ECO:0000256" key="1">
    <source>
        <dbReference type="ARBA" id="ARBA00012346"/>
    </source>
</evidence>
<gene>
    <name evidence="6" type="ORF">FA15DRAFT_581583</name>
</gene>
<evidence type="ECO:0000259" key="5">
    <source>
        <dbReference type="Pfam" id="PF06094"/>
    </source>
</evidence>
<keyword evidence="2" id="KW-0456">Lyase</keyword>